<dbReference type="GO" id="GO:0005666">
    <property type="term" value="C:RNA polymerase III complex"/>
    <property type="evidence" value="ECO:0007669"/>
    <property type="project" value="TreeGrafter"/>
</dbReference>
<organism evidence="5 6">
    <name type="scientific">Anaeramoeba flamelloides</name>
    <dbReference type="NCBI Taxonomy" id="1746091"/>
    <lineage>
        <taxon>Eukaryota</taxon>
        <taxon>Metamonada</taxon>
        <taxon>Anaeramoebidae</taxon>
        <taxon>Anaeramoeba</taxon>
    </lineage>
</organism>
<dbReference type="InterPro" id="IPR005570">
    <property type="entry name" value="RPABC3"/>
</dbReference>
<evidence type="ECO:0000256" key="4">
    <source>
        <dbReference type="PIRNR" id="PIRNR000779"/>
    </source>
</evidence>
<protein>
    <recommendedName>
        <fullName evidence="4">DNA-directed RNA polymerases I, II, and III subunit RPABC3</fullName>
    </recommendedName>
</protein>
<name>A0AAV7YBI3_9EUKA</name>
<dbReference type="SUPFAM" id="SSF50249">
    <property type="entry name" value="Nucleic acid-binding proteins"/>
    <property type="match status" value="1"/>
</dbReference>
<dbReference type="Pfam" id="PF03870">
    <property type="entry name" value="RNA_pol_Rpb8"/>
    <property type="match status" value="1"/>
</dbReference>
<dbReference type="PANTHER" id="PTHR10917:SF0">
    <property type="entry name" value="DNA-DIRECTED RNA POLYMERASES I, II, AND III SUBUNIT RPABC3"/>
    <property type="match status" value="1"/>
</dbReference>
<dbReference type="PIRSF" id="PIRSF000779">
    <property type="entry name" value="RNA_pol_Rpb8"/>
    <property type="match status" value="1"/>
</dbReference>
<dbReference type="EMBL" id="JANTQA010000063">
    <property type="protein sequence ID" value="KAJ3427163.1"/>
    <property type="molecule type" value="Genomic_DNA"/>
</dbReference>
<comment type="subcellular location">
    <subcellularLocation>
        <location evidence="1">Nucleus</location>
    </subcellularLocation>
</comment>
<dbReference type="GO" id="GO:0006351">
    <property type="term" value="P:DNA-templated transcription"/>
    <property type="evidence" value="ECO:0007669"/>
    <property type="project" value="UniProtKB-UniRule"/>
</dbReference>
<dbReference type="Gene3D" id="2.40.50.140">
    <property type="entry name" value="Nucleic acid-binding proteins"/>
    <property type="match status" value="1"/>
</dbReference>
<gene>
    <name evidence="5" type="ORF">M0812_26743</name>
</gene>
<reference evidence="5" key="1">
    <citation type="submission" date="2022-08" db="EMBL/GenBank/DDBJ databases">
        <title>Novel sulphate-reducing endosymbionts in the free-living metamonad Anaeramoeba.</title>
        <authorList>
            <person name="Jerlstrom-Hultqvist J."/>
            <person name="Cepicka I."/>
            <person name="Gallot-Lavallee L."/>
            <person name="Salas-Leiva D."/>
            <person name="Curtis B.A."/>
            <person name="Zahonova K."/>
            <person name="Pipaliya S."/>
            <person name="Dacks J."/>
            <person name="Roger A.J."/>
        </authorList>
    </citation>
    <scope>NUCLEOTIDE SEQUENCE</scope>
    <source>
        <strain evidence="5">Busselton2</strain>
    </source>
</reference>
<dbReference type="GO" id="GO:0003899">
    <property type="term" value="F:DNA-directed RNA polymerase activity"/>
    <property type="evidence" value="ECO:0007669"/>
    <property type="project" value="UniProtKB-UniRule"/>
</dbReference>
<comment type="function">
    <text evidence="4">DNA-dependent RNA polymerase catalyzes the transcription of DNA into RNA using the four ribonucleoside triphosphates as substrates. Common component of RNA polymerases I, II and III which synthesize ribosomal RNA precursors, mRNA precursors and many functional non-coding RNAs, and small RNAs, such as 5S rRNA and tRNAs, respectively.</text>
</comment>
<keyword evidence="5" id="KW-0804">Transcription</keyword>
<dbReference type="AlphaFoldDB" id="A0AAV7YBI3"/>
<dbReference type="SMART" id="SM00658">
    <property type="entry name" value="RPOL8c"/>
    <property type="match status" value="1"/>
</dbReference>
<dbReference type="GO" id="GO:0005665">
    <property type="term" value="C:RNA polymerase II, core complex"/>
    <property type="evidence" value="ECO:0007669"/>
    <property type="project" value="UniProtKB-UniRule"/>
</dbReference>
<evidence type="ECO:0000313" key="6">
    <source>
        <dbReference type="Proteomes" id="UP001146793"/>
    </source>
</evidence>
<sequence>MTLLFDDIFNIKNFEEKVFDKVTRINFTSENYDIEIALDVNTAIYPILLEDKFTIALSKTLSFDGKKDEGVYDQSRTASLADNFEYVMHGKVYKYQEDPKITSKVSIYVSFGGLLMELCGDTRNLQEIELDMNIYLLMRKV</sequence>
<comment type="similarity">
    <text evidence="2 4">Belongs to the eukaryotic RPB8 RNA polymerase subunit family.</text>
</comment>
<evidence type="ECO:0000256" key="1">
    <source>
        <dbReference type="ARBA" id="ARBA00004123"/>
    </source>
</evidence>
<proteinExistence type="inferred from homology"/>
<dbReference type="InterPro" id="IPR012340">
    <property type="entry name" value="NA-bd_OB-fold"/>
</dbReference>
<keyword evidence="3 4" id="KW-0539">Nucleus</keyword>
<comment type="caution">
    <text evidence="5">The sequence shown here is derived from an EMBL/GenBank/DDBJ whole genome shotgun (WGS) entry which is preliminary data.</text>
</comment>
<evidence type="ECO:0000256" key="3">
    <source>
        <dbReference type="ARBA" id="ARBA00023242"/>
    </source>
</evidence>
<dbReference type="GO" id="GO:0005736">
    <property type="term" value="C:RNA polymerase I complex"/>
    <property type="evidence" value="ECO:0007669"/>
    <property type="project" value="TreeGrafter"/>
</dbReference>
<accession>A0AAV7YBI3</accession>
<dbReference type="PANTHER" id="PTHR10917">
    <property type="entry name" value="DNA-DIRECTED RNA POLYMERASES I, II, AND III SUBUNIT RPABC3"/>
    <property type="match status" value="1"/>
</dbReference>
<evidence type="ECO:0000256" key="2">
    <source>
        <dbReference type="ARBA" id="ARBA00008912"/>
    </source>
</evidence>
<dbReference type="Proteomes" id="UP001146793">
    <property type="component" value="Unassembled WGS sequence"/>
</dbReference>
<keyword evidence="5" id="KW-0240">DNA-directed RNA polymerase</keyword>
<evidence type="ECO:0000313" key="5">
    <source>
        <dbReference type="EMBL" id="KAJ3427163.1"/>
    </source>
</evidence>